<dbReference type="HOGENOM" id="CLU_2885404_0_0_1"/>
<dbReference type="SUPFAM" id="SSF51161">
    <property type="entry name" value="Trimeric LpxA-like enzymes"/>
    <property type="match status" value="1"/>
</dbReference>
<reference evidence="2" key="1">
    <citation type="journal article" date="2014" name="Nat. Commun.">
        <title>Genomic adaptations of the halophilic Dead Sea filamentous fungus Eurotium rubrum.</title>
        <authorList>
            <person name="Kis-Papo T."/>
            <person name="Weig A.R."/>
            <person name="Riley R."/>
            <person name="Persoh D."/>
            <person name="Salamov A."/>
            <person name="Sun H."/>
            <person name="Lipzen A."/>
            <person name="Wasser S.P."/>
            <person name="Rambold G."/>
            <person name="Grigoriev I.V."/>
            <person name="Nevo E."/>
        </authorList>
    </citation>
    <scope>NUCLEOTIDE SEQUENCE [LARGE SCALE GENOMIC DNA]</scope>
    <source>
        <strain evidence="2">CBS 135680</strain>
    </source>
</reference>
<sequence>MLDPAVRNGIKEPEAGKDIHISEDCWLGGNMVVLPRVAIRKGATIGAGSVVARVCSFLFRDKG</sequence>
<proteinExistence type="predicted"/>
<dbReference type="Proteomes" id="UP000019804">
    <property type="component" value="Unassembled WGS sequence"/>
</dbReference>
<organism evidence="1 2">
    <name type="scientific">Aspergillus ruber (strain CBS 135680)</name>
    <dbReference type="NCBI Taxonomy" id="1388766"/>
    <lineage>
        <taxon>Eukaryota</taxon>
        <taxon>Fungi</taxon>
        <taxon>Dikarya</taxon>
        <taxon>Ascomycota</taxon>
        <taxon>Pezizomycotina</taxon>
        <taxon>Eurotiomycetes</taxon>
        <taxon>Eurotiomycetidae</taxon>
        <taxon>Eurotiales</taxon>
        <taxon>Aspergillaceae</taxon>
        <taxon>Aspergillus</taxon>
        <taxon>Aspergillus subgen. Aspergillus</taxon>
    </lineage>
</organism>
<dbReference type="EMBL" id="KK088442">
    <property type="protein sequence ID" value="EYE91736.1"/>
    <property type="molecule type" value="Genomic_DNA"/>
</dbReference>
<dbReference type="AlphaFoldDB" id="A0A017S4G5"/>
<dbReference type="InterPro" id="IPR001451">
    <property type="entry name" value="Hexapep"/>
</dbReference>
<dbReference type="Pfam" id="PF00132">
    <property type="entry name" value="Hexapep"/>
    <property type="match status" value="1"/>
</dbReference>
<keyword evidence="2" id="KW-1185">Reference proteome</keyword>
<dbReference type="GeneID" id="63698024"/>
<evidence type="ECO:0000313" key="2">
    <source>
        <dbReference type="Proteomes" id="UP000019804"/>
    </source>
</evidence>
<dbReference type="InterPro" id="IPR051159">
    <property type="entry name" value="Hexapeptide_acetyltransf"/>
</dbReference>
<dbReference type="RefSeq" id="XP_040635426.1">
    <property type="nucleotide sequence ID" value="XM_040782900.1"/>
</dbReference>
<dbReference type="PANTHER" id="PTHR23416">
    <property type="entry name" value="SIALIC ACID SYNTHASE-RELATED"/>
    <property type="match status" value="1"/>
</dbReference>
<dbReference type="PANTHER" id="PTHR23416:SF54">
    <property type="entry name" value="ACETYLTRANSFERASE, CYSE_LACA_LPXA_NODL FAMILY (AFU_ORTHOLOGUE AFUA_2G08430)-RELATED"/>
    <property type="match status" value="1"/>
</dbReference>
<protein>
    <submittedName>
        <fullName evidence="1">Uncharacterized protein</fullName>
    </submittedName>
</protein>
<gene>
    <name evidence="1" type="ORF">EURHEDRAFT_416225</name>
</gene>
<dbReference type="GO" id="GO:0008374">
    <property type="term" value="F:O-acyltransferase activity"/>
    <property type="evidence" value="ECO:0007669"/>
    <property type="project" value="TreeGrafter"/>
</dbReference>
<dbReference type="OrthoDB" id="25818at2759"/>
<dbReference type="STRING" id="1388766.A0A017S4G5"/>
<accession>A0A017S4G5</accession>
<evidence type="ECO:0000313" key="1">
    <source>
        <dbReference type="EMBL" id="EYE91736.1"/>
    </source>
</evidence>
<dbReference type="InterPro" id="IPR011004">
    <property type="entry name" value="Trimer_LpxA-like_sf"/>
</dbReference>
<dbReference type="Gene3D" id="2.160.10.10">
    <property type="entry name" value="Hexapeptide repeat proteins"/>
    <property type="match status" value="1"/>
</dbReference>
<name>A0A017S4G5_ASPRC</name>